<evidence type="ECO:0000256" key="2">
    <source>
        <dbReference type="SAM" id="SignalP"/>
    </source>
</evidence>
<feature type="signal peptide" evidence="2">
    <location>
        <begin position="1"/>
        <end position="27"/>
    </location>
</feature>
<organism evidence="3 4">
    <name type="scientific">Janibacter alkaliphilus</name>
    <dbReference type="NCBI Taxonomy" id="1069963"/>
    <lineage>
        <taxon>Bacteria</taxon>
        <taxon>Bacillati</taxon>
        <taxon>Actinomycetota</taxon>
        <taxon>Actinomycetes</taxon>
        <taxon>Micrococcales</taxon>
        <taxon>Intrasporangiaceae</taxon>
        <taxon>Janibacter</taxon>
    </lineage>
</organism>
<feature type="chain" id="PRO_5039521488" description="Lipoprotein" evidence="2">
    <location>
        <begin position="28"/>
        <end position="265"/>
    </location>
</feature>
<keyword evidence="2" id="KW-0732">Signal</keyword>
<dbReference type="Proteomes" id="UP000592181">
    <property type="component" value="Unassembled WGS sequence"/>
</dbReference>
<feature type="region of interest" description="Disordered" evidence="1">
    <location>
        <begin position="24"/>
        <end position="114"/>
    </location>
</feature>
<dbReference type="RefSeq" id="WP_179462143.1">
    <property type="nucleotide sequence ID" value="NZ_JACBZX010000001.1"/>
</dbReference>
<dbReference type="AlphaFoldDB" id="A0A852X2H2"/>
<feature type="compositionally biased region" description="Low complexity" evidence="1">
    <location>
        <begin position="39"/>
        <end position="86"/>
    </location>
</feature>
<comment type="caution">
    <text evidence="3">The sequence shown here is derived from an EMBL/GenBank/DDBJ whole genome shotgun (WGS) entry which is preliminary data.</text>
</comment>
<evidence type="ECO:0000256" key="1">
    <source>
        <dbReference type="SAM" id="MobiDB-lite"/>
    </source>
</evidence>
<proteinExistence type="predicted"/>
<name>A0A852X2H2_9MICO</name>
<reference evidence="3 4" key="1">
    <citation type="submission" date="2020-07" db="EMBL/GenBank/DDBJ databases">
        <title>Sequencing the genomes of 1000 actinobacteria strains.</title>
        <authorList>
            <person name="Klenk H.-P."/>
        </authorList>
    </citation>
    <scope>NUCLEOTIDE SEQUENCE [LARGE SCALE GENOMIC DNA]</scope>
    <source>
        <strain evidence="3 4">DSM 24723</strain>
    </source>
</reference>
<dbReference type="PROSITE" id="PS51257">
    <property type="entry name" value="PROKAR_LIPOPROTEIN"/>
    <property type="match status" value="1"/>
</dbReference>
<evidence type="ECO:0000313" key="4">
    <source>
        <dbReference type="Proteomes" id="UP000592181"/>
    </source>
</evidence>
<sequence length="265" mass="26542">MHSRRPLSIAAAASAATALLLAGCASTGDNDPGATGSRTASSTETSQPSSASAAGSPFGSAGASSGESPTAAPGTEATSGSTQGSGSDRGSGSTTGNGAAQIPEVGAPVPSAARAGTDDGAVAFTEHYWGQLLAATSTGNPSGLTALTASSCQVCAAYAADLEARAVAGSLLDPVPWEGATEDRALTDPGGTFTKVAVSTDGYTLPTGEKVDAVTYGLNLELQRSDAGWTVHEWTLFYYDEEHDDSQDVLLRLSIDQGQGMYLQK</sequence>
<accession>A0A852X2H2</accession>
<dbReference type="EMBL" id="JACBZX010000001">
    <property type="protein sequence ID" value="NYG36677.1"/>
    <property type="molecule type" value="Genomic_DNA"/>
</dbReference>
<protein>
    <recommendedName>
        <fullName evidence="5">Lipoprotein</fullName>
    </recommendedName>
</protein>
<keyword evidence="4" id="KW-1185">Reference proteome</keyword>
<gene>
    <name evidence="3" type="ORF">BJY28_001146</name>
</gene>
<evidence type="ECO:0008006" key="5">
    <source>
        <dbReference type="Google" id="ProtNLM"/>
    </source>
</evidence>
<evidence type="ECO:0000313" key="3">
    <source>
        <dbReference type="EMBL" id="NYG36677.1"/>
    </source>
</evidence>